<evidence type="ECO:0000256" key="11">
    <source>
        <dbReference type="ARBA" id="ARBA00022777"/>
    </source>
</evidence>
<keyword evidence="10" id="KW-0547">Nucleotide-binding</keyword>
<accession>A0A7T0G0Q2</accession>
<dbReference type="FunFam" id="3.30.565.10:FF:000006">
    <property type="entry name" value="Sensor histidine kinase WalK"/>
    <property type="match status" value="1"/>
</dbReference>
<evidence type="ECO:0000256" key="1">
    <source>
        <dbReference type="ARBA" id="ARBA00000085"/>
    </source>
</evidence>
<dbReference type="SMART" id="SM00387">
    <property type="entry name" value="HATPase_c"/>
    <property type="match status" value="1"/>
</dbReference>
<keyword evidence="11 19" id="KW-0418">Kinase</keyword>
<keyword evidence="5" id="KW-1003">Cell membrane</keyword>
<dbReference type="Pfam" id="PF02518">
    <property type="entry name" value="HATPase_c"/>
    <property type="match status" value="1"/>
</dbReference>
<dbReference type="Gene3D" id="3.30.565.10">
    <property type="entry name" value="Histidine kinase-like ATPase, C-terminal domain"/>
    <property type="match status" value="1"/>
</dbReference>
<keyword evidence="7" id="KW-0597">Phosphoprotein</keyword>
<dbReference type="Gene3D" id="6.10.340.10">
    <property type="match status" value="1"/>
</dbReference>
<keyword evidence="13 16" id="KW-1133">Transmembrane helix</keyword>
<dbReference type="PANTHER" id="PTHR45436:SF15">
    <property type="entry name" value="SENSOR HISTIDINE KINASE CUSS"/>
    <property type="match status" value="1"/>
</dbReference>
<evidence type="ECO:0000256" key="12">
    <source>
        <dbReference type="ARBA" id="ARBA00022840"/>
    </source>
</evidence>
<dbReference type="InterPro" id="IPR036097">
    <property type="entry name" value="HisK_dim/P_sf"/>
</dbReference>
<dbReference type="PROSITE" id="PS50885">
    <property type="entry name" value="HAMP"/>
    <property type="match status" value="1"/>
</dbReference>
<evidence type="ECO:0000256" key="6">
    <source>
        <dbReference type="ARBA" id="ARBA00022519"/>
    </source>
</evidence>
<keyword evidence="14" id="KW-0902">Two-component regulatory system</keyword>
<dbReference type="SUPFAM" id="SSF55874">
    <property type="entry name" value="ATPase domain of HSP90 chaperone/DNA topoisomerase II/histidine kinase"/>
    <property type="match status" value="1"/>
</dbReference>
<evidence type="ECO:0000256" key="13">
    <source>
        <dbReference type="ARBA" id="ARBA00022989"/>
    </source>
</evidence>
<keyword evidence="8 19" id="KW-0808">Transferase</keyword>
<dbReference type="NCBIfam" id="TIGR01386">
    <property type="entry name" value="cztS_silS_copS"/>
    <property type="match status" value="1"/>
</dbReference>
<dbReference type="CDD" id="cd00075">
    <property type="entry name" value="HATPase"/>
    <property type="match status" value="1"/>
</dbReference>
<keyword evidence="12" id="KW-0067">ATP-binding</keyword>
<keyword evidence="15 16" id="KW-0472">Membrane</keyword>
<dbReference type="PRINTS" id="PR00344">
    <property type="entry name" value="BCTRLSENSOR"/>
</dbReference>
<dbReference type="PANTHER" id="PTHR45436">
    <property type="entry name" value="SENSOR HISTIDINE KINASE YKOH"/>
    <property type="match status" value="1"/>
</dbReference>
<feature type="transmembrane region" description="Helical" evidence="16">
    <location>
        <begin position="169"/>
        <end position="190"/>
    </location>
</feature>
<dbReference type="InterPro" id="IPR004358">
    <property type="entry name" value="Sig_transdc_His_kin-like_C"/>
</dbReference>
<dbReference type="InterPro" id="IPR003661">
    <property type="entry name" value="HisK_dim/P_dom"/>
</dbReference>
<reference evidence="19 20" key="1">
    <citation type="submission" date="2020-02" db="EMBL/GenBank/DDBJ databases">
        <title>Genomic and physiological characterization of two novel Nitrospinaceae genera.</title>
        <authorList>
            <person name="Mueller A.J."/>
            <person name="Jung M.-Y."/>
            <person name="Strachan C.R."/>
            <person name="Herbold C.W."/>
            <person name="Kirkegaard R.H."/>
            <person name="Daims H."/>
        </authorList>
    </citation>
    <scope>NUCLEOTIDE SEQUENCE [LARGE SCALE GENOMIC DNA]</scope>
    <source>
        <strain evidence="19">EB</strain>
    </source>
</reference>
<dbReference type="InterPro" id="IPR005467">
    <property type="entry name" value="His_kinase_dom"/>
</dbReference>
<dbReference type="CDD" id="cd00082">
    <property type="entry name" value="HisKA"/>
    <property type="match status" value="1"/>
</dbReference>
<evidence type="ECO:0000313" key="19">
    <source>
        <dbReference type="EMBL" id="QPJ62629.1"/>
    </source>
</evidence>
<comment type="subcellular location">
    <subcellularLocation>
        <location evidence="3">Cell inner membrane</location>
    </subcellularLocation>
    <subcellularLocation>
        <location evidence="2">Membrane</location>
        <topology evidence="2">Multi-pass membrane protein</topology>
    </subcellularLocation>
</comment>
<evidence type="ECO:0000256" key="14">
    <source>
        <dbReference type="ARBA" id="ARBA00023012"/>
    </source>
</evidence>
<evidence type="ECO:0000256" key="2">
    <source>
        <dbReference type="ARBA" id="ARBA00004141"/>
    </source>
</evidence>
<keyword evidence="6" id="KW-0997">Cell inner membrane</keyword>
<evidence type="ECO:0000256" key="3">
    <source>
        <dbReference type="ARBA" id="ARBA00004533"/>
    </source>
</evidence>
<dbReference type="CDD" id="cd06225">
    <property type="entry name" value="HAMP"/>
    <property type="match status" value="1"/>
</dbReference>
<dbReference type="Pfam" id="PF00512">
    <property type="entry name" value="HisKA"/>
    <property type="match status" value="1"/>
</dbReference>
<dbReference type="AlphaFoldDB" id="A0A7T0G0Q2"/>
<dbReference type="InterPro" id="IPR006290">
    <property type="entry name" value="CztS_silS_copS"/>
</dbReference>
<dbReference type="Pfam" id="PF00672">
    <property type="entry name" value="HAMP"/>
    <property type="match status" value="1"/>
</dbReference>
<feature type="domain" description="Histidine kinase" evidence="17">
    <location>
        <begin position="253"/>
        <end position="469"/>
    </location>
</feature>
<dbReference type="SUPFAM" id="SSF47384">
    <property type="entry name" value="Homodimeric domain of signal transducing histidine kinase"/>
    <property type="match status" value="1"/>
</dbReference>
<sequence>MVFNTIRSRLTAWHVCLLAVILILFSAVLYFFLSKRLHESIDNSLKVSASVVRKTAGMQYSRTPLPGLEYFFEQFLGYGNLNKFYRVYDGSGNVGSRSKGIDASKFPLSQEAYTRALKGDETFETFQVEGNHTIRVITMPVLREETLVNLIQVGTSLKGIKETLKNLRIFFFTSVPLVLLFSTLVGRFMARRALEPVAKITETARQISHAPDLSRRIEEPEVQDEIGKLANTFNEMMDRLEGSFRQMRQFSSDASHELRTPLTVLKGQSELVLSKPRSLAEYREVVSSNLEEINYMSKILDDLFTLAKSDEGNLNMEFQPVDFHAIIEDVCRHVEVLAEEKNQKVVIAYLEPVVINGDPHRLRQMVLTLVHNAIKYTPENGEIKVALEDQGNKAAFTVSDNGMGIPDNDLPMIFNRFYRVDKARSRDQGGSGLGLSICKYIVEAHGGEIDVESEIGVGSRFKILLPKMDVVEKKKNAA</sequence>
<dbReference type="Proteomes" id="UP000594688">
    <property type="component" value="Chromosome"/>
</dbReference>
<name>A0A7T0G0Q2_9BACT</name>
<dbReference type="SMART" id="SM00304">
    <property type="entry name" value="HAMP"/>
    <property type="match status" value="1"/>
</dbReference>
<dbReference type="FunFam" id="1.10.287.130:FF:000001">
    <property type="entry name" value="Two-component sensor histidine kinase"/>
    <property type="match status" value="1"/>
</dbReference>
<dbReference type="GO" id="GO:0005886">
    <property type="term" value="C:plasma membrane"/>
    <property type="evidence" value="ECO:0007669"/>
    <property type="project" value="UniProtKB-SubCell"/>
</dbReference>
<evidence type="ECO:0000256" key="4">
    <source>
        <dbReference type="ARBA" id="ARBA00012438"/>
    </source>
</evidence>
<feature type="transmembrane region" description="Helical" evidence="16">
    <location>
        <begin position="12"/>
        <end position="33"/>
    </location>
</feature>
<dbReference type="Gene3D" id="1.10.287.130">
    <property type="match status" value="1"/>
</dbReference>
<dbReference type="GO" id="GO:0005524">
    <property type="term" value="F:ATP binding"/>
    <property type="evidence" value="ECO:0007669"/>
    <property type="project" value="UniProtKB-KW"/>
</dbReference>
<evidence type="ECO:0000256" key="5">
    <source>
        <dbReference type="ARBA" id="ARBA00022475"/>
    </source>
</evidence>
<evidence type="ECO:0000256" key="10">
    <source>
        <dbReference type="ARBA" id="ARBA00022741"/>
    </source>
</evidence>
<dbReference type="GO" id="GO:0000155">
    <property type="term" value="F:phosphorelay sensor kinase activity"/>
    <property type="evidence" value="ECO:0007669"/>
    <property type="project" value="InterPro"/>
</dbReference>
<evidence type="ECO:0000256" key="15">
    <source>
        <dbReference type="ARBA" id="ARBA00023136"/>
    </source>
</evidence>
<evidence type="ECO:0000256" key="8">
    <source>
        <dbReference type="ARBA" id="ARBA00022679"/>
    </source>
</evidence>
<evidence type="ECO:0000256" key="16">
    <source>
        <dbReference type="SAM" id="Phobius"/>
    </source>
</evidence>
<gene>
    <name evidence="19" type="ORF">G3M70_12395</name>
</gene>
<dbReference type="EMBL" id="CP048685">
    <property type="protein sequence ID" value="QPJ62629.1"/>
    <property type="molecule type" value="Genomic_DNA"/>
</dbReference>
<evidence type="ECO:0000313" key="20">
    <source>
        <dbReference type="Proteomes" id="UP000594688"/>
    </source>
</evidence>
<evidence type="ECO:0000256" key="9">
    <source>
        <dbReference type="ARBA" id="ARBA00022692"/>
    </source>
</evidence>
<evidence type="ECO:0000259" key="18">
    <source>
        <dbReference type="PROSITE" id="PS50885"/>
    </source>
</evidence>
<dbReference type="InterPro" id="IPR050428">
    <property type="entry name" value="TCS_sensor_his_kinase"/>
</dbReference>
<proteinExistence type="predicted"/>
<dbReference type="SMART" id="SM00388">
    <property type="entry name" value="HisKA"/>
    <property type="match status" value="1"/>
</dbReference>
<comment type="catalytic activity">
    <reaction evidence="1">
        <text>ATP + protein L-histidine = ADP + protein N-phospho-L-histidine.</text>
        <dbReference type="EC" id="2.7.13.3"/>
    </reaction>
</comment>
<dbReference type="KEGG" id="nli:G3M70_12395"/>
<evidence type="ECO:0000256" key="7">
    <source>
        <dbReference type="ARBA" id="ARBA00022553"/>
    </source>
</evidence>
<dbReference type="PROSITE" id="PS50109">
    <property type="entry name" value="HIS_KIN"/>
    <property type="match status" value="1"/>
</dbReference>
<evidence type="ECO:0000259" key="17">
    <source>
        <dbReference type="PROSITE" id="PS50109"/>
    </source>
</evidence>
<dbReference type="EC" id="2.7.13.3" evidence="4"/>
<keyword evidence="9 16" id="KW-0812">Transmembrane</keyword>
<dbReference type="SUPFAM" id="SSF158472">
    <property type="entry name" value="HAMP domain-like"/>
    <property type="match status" value="1"/>
</dbReference>
<protein>
    <recommendedName>
        <fullName evidence="4">histidine kinase</fullName>
        <ecNumber evidence="4">2.7.13.3</ecNumber>
    </recommendedName>
</protein>
<organism evidence="19 20">
    <name type="scientific">Candidatus Nitronauta litoralis</name>
    <dbReference type="NCBI Taxonomy" id="2705533"/>
    <lineage>
        <taxon>Bacteria</taxon>
        <taxon>Pseudomonadati</taxon>
        <taxon>Nitrospinota/Tectimicrobiota group</taxon>
        <taxon>Nitrospinota</taxon>
        <taxon>Nitrospinia</taxon>
        <taxon>Nitrospinales</taxon>
        <taxon>Nitrospinaceae</taxon>
        <taxon>Candidatus Nitronauta</taxon>
    </lineage>
</organism>
<dbReference type="InterPro" id="IPR003660">
    <property type="entry name" value="HAMP_dom"/>
</dbReference>
<dbReference type="InterPro" id="IPR036890">
    <property type="entry name" value="HATPase_C_sf"/>
</dbReference>
<dbReference type="InterPro" id="IPR003594">
    <property type="entry name" value="HATPase_dom"/>
</dbReference>
<feature type="domain" description="HAMP" evidence="18">
    <location>
        <begin position="191"/>
        <end position="245"/>
    </location>
</feature>